<dbReference type="InterPro" id="IPR036396">
    <property type="entry name" value="Cyt_P450_sf"/>
</dbReference>
<keyword evidence="8" id="KW-0472">Membrane</keyword>
<keyword evidence="6" id="KW-0408">Iron</keyword>
<proteinExistence type="inferred from homology"/>
<comment type="caution">
    <text evidence="9">The sequence shown here is derived from an EMBL/GenBank/DDBJ whole genome shotgun (WGS) entry which is preliminary data.</text>
</comment>
<keyword evidence="8" id="KW-0812">Transmembrane</keyword>
<accession>A0A4C1VAM3</accession>
<evidence type="ECO:0000256" key="7">
    <source>
        <dbReference type="ARBA" id="ARBA00023033"/>
    </source>
</evidence>
<keyword evidence="7 9" id="KW-0503">Monooxygenase</keyword>
<comment type="similarity">
    <text evidence="2">Belongs to the cytochrome P450 family.</text>
</comment>
<evidence type="ECO:0000256" key="1">
    <source>
        <dbReference type="ARBA" id="ARBA00001971"/>
    </source>
</evidence>
<organism evidence="9 10">
    <name type="scientific">Eumeta variegata</name>
    <name type="common">Bagworm moth</name>
    <name type="synonym">Eumeta japonica</name>
    <dbReference type="NCBI Taxonomy" id="151549"/>
    <lineage>
        <taxon>Eukaryota</taxon>
        <taxon>Metazoa</taxon>
        <taxon>Ecdysozoa</taxon>
        <taxon>Arthropoda</taxon>
        <taxon>Hexapoda</taxon>
        <taxon>Insecta</taxon>
        <taxon>Pterygota</taxon>
        <taxon>Neoptera</taxon>
        <taxon>Endopterygota</taxon>
        <taxon>Lepidoptera</taxon>
        <taxon>Glossata</taxon>
        <taxon>Ditrysia</taxon>
        <taxon>Tineoidea</taxon>
        <taxon>Psychidae</taxon>
        <taxon>Oiketicinae</taxon>
        <taxon>Eumeta</taxon>
    </lineage>
</organism>
<gene>
    <name evidence="9" type="primary">shd</name>
    <name evidence="9" type="ORF">EVAR_4322_1</name>
</gene>
<dbReference type="GO" id="GO:0004497">
    <property type="term" value="F:monooxygenase activity"/>
    <property type="evidence" value="ECO:0007669"/>
    <property type="project" value="UniProtKB-KW"/>
</dbReference>
<feature type="transmembrane region" description="Helical" evidence="8">
    <location>
        <begin position="20"/>
        <end position="38"/>
    </location>
</feature>
<evidence type="ECO:0000256" key="2">
    <source>
        <dbReference type="ARBA" id="ARBA00010617"/>
    </source>
</evidence>
<comment type="cofactor">
    <cofactor evidence="1">
        <name>heme</name>
        <dbReference type="ChEBI" id="CHEBI:30413"/>
    </cofactor>
</comment>
<dbReference type="Proteomes" id="UP000299102">
    <property type="component" value="Unassembled WGS sequence"/>
</dbReference>
<dbReference type="OrthoDB" id="3945418at2759"/>
<dbReference type="GO" id="GO:0016705">
    <property type="term" value="F:oxidoreductase activity, acting on paired donors, with incorporation or reduction of molecular oxygen"/>
    <property type="evidence" value="ECO:0007669"/>
    <property type="project" value="InterPro"/>
</dbReference>
<keyword evidence="3" id="KW-0349">Heme</keyword>
<dbReference type="SUPFAM" id="SSF48264">
    <property type="entry name" value="Cytochrome P450"/>
    <property type="match status" value="1"/>
</dbReference>
<dbReference type="PANTHER" id="PTHR24279:SF120">
    <property type="entry name" value="CYTOCHROME P450"/>
    <property type="match status" value="1"/>
</dbReference>
<dbReference type="PANTHER" id="PTHR24279">
    <property type="entry name" value="CYTOCHROME P450"/>
    <property type="match status" value="1"/>
</dbReference>
<evidence type="ECO:0000256" key="3">
    <source>
        <dbReference type="ARBA" id="ARBA00022617"/>
    </source>
</evidence>
<evidence type="ECO:0000256" key="8">
    <source>
        <dbReference type="SAM" id="Phobius"/>
    </source>
</evidence>
<reference evidence="9 10" key="1">
    <citation type="journal article" date="2019" name="Commun. Biol.">
        <title>The bagworm genome reveals a unique fibroin gene that provides high tensile strength.</title>
        <authorList>
            <person name="Kono N."/>
            <person name="Nakamura H."/>
            <person name="Ohtoshi R."/>
            <person name="Tomita M."/>
            <person name="Numata K."/>
            <person name="Arakawa K."/>
        </authorList>
    </citation>
    <scope>NUCLEOTIDE SEQUENCE [LARGE SCALE GENOMIC DNA]</scope>
</reference>
<dbReference type="InterPro" id="IPR050479">
    <property type="entry name" value="CYP11_CYP27_families"/>
</dbReference>
<dbReference type="STRING" id="151549.A0A4C1VAM3"/>
<evidence type="ECO:0000313" key="10">
    <source>
        <dbReference type="Proteomes" id="UP000299102"/>
    </source>
</evidence>
<dbReference type="Gene3D" id="1.10.630.10">
    <property type="entry name" value="Cytochrome P450"/>
    <property type="match status" value="2"/>
</dbReference>
<dbReference type="GO" id="GO:0020037">
    <property type="term" value="F:heme binding"/>
    <property type="evidence" value="ECO:0007669"/>
    <property type="project" value="InterPro"/>
</dbReference>
<keyword evidence="10" id="KW-1185">Reference proteome</keyword>
<protein>
    <submittedName>
        <fullName evidence="9">Ecdysone 20-monooxygenase</fullName>
    </submittedName>
</protein>
<keyword evidence="8" id="KW-1133">Transmembrane helix</keyword>
<evidence type="ECO:0000256" key="4">
    <source>
        <dbReference type="ARBA" id="ARBA00022723"/>
    </source>
</evidence>
<dbReference type="AlphaFoldDB" id="A0A4C1VAM3"/>
<dbReference type="GO" id="GO:0005506">
    <property type="term" value="F:iron ion binding"/>
    <property type="evidence" value="ECO:0007669"/>
    <property type="project" value="InterPro"/>
</dbReference>
<evidence type="ECO:0000313" key="9">
    <source>
        <dbReference type="EMBL" id="GBP36178.1"/>
    </source>
</evidence>
<sequence length="330" mass="36432">MPHTFIAKISPRPLLDWSGLPTTLAAVVVVLVVSALFVRQQPLPLPGPPPLPLVGTRWLFWSRYKMNKLHEAYEDMLRRYGPVFTEVGVGLKGPRLVSVAERAALEKVLRAPARRPYRPPTEIVQAYRSSRPDRYASTGLVNEWLQAALPRLAIWNWVGGGGGVCGITQVWLAPAGPRIAIGARASFGLVLDAVFFWHCRTYLLPVCRTARAGALFSKAVDQKRINGSMGTYCVSKQDVKQSPVAQGIVHSGGATPLVDVGDIRQGDRWHHLRRNLTTDLTSPQTMQGFLPELNSVCDDFLVLLDQCRGSDGTVNGFDHLTNRMGLECKY</sequence>
<name>A0A4C1VAM3_EUMVA</name>
<keyword evidence="4" id="KW-0479">Metal-binding</keyword>
<dbReference type="EMBL" id="BGZK01000315">
    <property type="protein sequence ID" value="GBP36178.1"/>
    <property type="molecule type" value="Genomic_DNA"/>
</dbReference>
<keyword evidence="5" id="KW-0560">Oxidoreductase</keyword>
<evidence type="ECO:0000256" key="5">
    <source>
        <dbReference type="ARBA" id="ARBA00023002"/>
    </source>
</evidence>
<evidence type="ECO:0000256" key="6">
    <source>
        <dbReference type="ARBA" id="ARBA00023004"/>
    </source>
</evidence>